<dbReference type="GO" id="GO:0004252">
    <property type="term" value="F:serine-type endopeptidase activity"/>
    <property type="evidence" value="ECO:0007669"/>
    <property type="project" value="UniProtKB-UniRule"/>
</dbReference>
<dbReference type="InParanoid" id="A0A545AIQ0"/>
<dbReference type="EMBL" id="VIRS01000029">
    <property type="protein sequence ID" value="TQS41188.1"/>
    <property type="molecule type" value="Genomic_DNA"/>
</dbReference>
<evidence type="ECO:0000256" key="3">
    <source>
        <dbReference type="ARBA" id="ARBA00022801"/>
    </source>
</evidence>
<dbReference type="InterPro" id="IPR050131">
    <property type="entry name" value="Peptidase_S8_subtilisin-like"/>
</dbReference>
<evidence type="ECO:0000256" key="4">
    <source>
        <dbReference type="ARBA" id="ARBA00022825"/>
    </source>
</evidence>
<feature type="compositionally biased region" description="Basic and acidic residues" evidence="6">
    <location>
        <begin position="190"/>
        <end position="199"/>
    </location>
</feature>
<comment type="similarity">
    <text evidence="1 5">Belongs to the peptidase S8 family.</text>
</comment>
<proteinExistence type="inferred from homology"/>
<dbReference type="Pfam" id="PF00082">
    <property type="entry name" value="Peptidase_S8"/>
    <property type="match status" value="1"/>
</dbReference>
<dbReference type="Gene3D" id="3.40.50.200">
    <property type="entry name" value="Peptidase S8/S53 domain"/>
    <property type="match status" value="1"/>
</dbReference>
<evidence type="ECO:0000313" key="8">
    <source>
        <dbReference type="EMBL" id="TQS41188.1"/>
    </source>
</evidence>
<evidence type="ECO:0000256" key="2">
    <source>
        <dbReference type="ARBA" id="ARBA00022670"/>
    </source>
</evidence>
<comment type="caution">
    <text evidence="8">The sequence shown here is derived from an EMBL/GenBank/DDBJ whole genome shotgun (WGS) entry which is preliminary data.</text>
</comment>
<feature type="region of interest" description="Disordered" evidence="6">
    <location>
        <begin position="26"/>
        <end position="53"/>
    </location>
</feature>
<dbReference type="InterPro" id="IPR036852">
    <property type="entry name" value="Peptidase_S8/S53_dom_sf"/>
</dbReference>
<dbReference type="GO" id="GO:0006508">
    <property type="term" value="P:proteolysis"/>
    <property type="evidence" value="ECO:0007669"/>
    <property type="project" value="UniProtKB-KW"/>
</dbReference>
<evidence type="ECO:0000259" key="7">
    <source>
        <dbReference type="Pfam" id="PF00082"/>
    </source>
</evidence>
<dbReference type="InterPro" id="IPR023828">
    <property type="entry name" value="Peptidase_S8_Ser-AS"/>
</dbReference>
<dbReference type="InterPro" id="IPR015500">
    <property type="entry name" value="Peptidase_S8_subtilisin-rel"/>
</dbReference>
<dbReference type="CDD" id="cd00306">
    <property type="entry name" value="Peptidases_S8_S53"/>
    <property type="match status" value="1"/>
</dbReference>
<dbReference type="GO" id="GO:0005615">
    <property type="term" value="C:extracellular space"/>
    <property type="evidence" value="ECO:0007669"/>
    <property type="project" value="TreeGrafter"/>
</dbReference>
<keyword evidence="2 5" id="KW-0645">Protease</keyword>
<dbReference type="PANTHER" id="PTHR43806">
    <property type="entry name" value="PEPTIDASE S8"/>
    <property type="match status" value="1"/>
</dbReference>
<evidence type="ECO:0000313" key="9">
    <source>
        <dbReference type="Proteomes" id="UP000317982"/>
    </source>
</evidence>
<dbReference type="SUPFAM" id="SSF52743">
    <property type="entry name" value="Subtilisin-like"/>
    <property type="match status" value="1"/>
</dbReference>
<accession>A0A545AIQ0</accession>
<keyword evidence="9" id="KW-1185">Reference proteome</keyword>
<reference evidence="8 9" key="1">
    <citation type="submission" date="2019-07" db="EMBL/GenBank/DDBJ databases">
        <title>Cryptosporangium phraense sp. nov., isolated from plant litter.</title>
        <authorList>
            <person name="Suriyachadkun C."/>
        </authorList>
    </citation>
    <scope>NUCLEOTIDE SEQUENCE [LARGE SCALE GENOMIC DNA]</scope>
    <source>
        <strain evidence="8 9">A-T 5661</strain>
    </source>
</reference>
<name>A0A545AIQ0_9ACTN</name>
<gene>
    <name evidence="8" type="ORF">FL583_31145</name>
</gene>
<dbReference type="PROSITE" id="PS51892">
    <property type="entry name" value="SUBTILASE"/>
    <property type="match status" value="1"/>
</dbReference>
<dbReference type="PRINTS" id="PR00723">
    <property type="entry name" value="SUBTILISIN"/>
</dbReference>
<dbReference type="RefSeq" id="WP_142708437.1">
    <property type="nucleotide sequence ID" value="NZ_VIRS01000029.1"/>
</dbReference>
<dbReference type="PANTHER" id="PTHR43806:SF11">
    <property type="entry name" value="CEREVISIN-RELATED"/>
    <property type="match status" value="1"/>
</dbReference>
<organism evidence="8 9">
    <name type="scientific">Cryptosporangium phraense</name>
    <dbReference type="NCBI Taxonomy" id="2593070"/>
    <lineage>
        <taxon>Bacteria</taxon>
        <taxon>Bacillati</taxon>
        <taxon>Actinomycetota</taxon>
        <taxon>Actinomycetes</taxon>
        <taxon>Cryptosporangiales</taxon>
        <taxon>Cryptosporangiaceae</taxon>
        <taxon>Cryptosporangium</taxon>
    </lineage>
</organism>
<feature type="region of interest" description="Disordered" evidence="6">
    <location>
        <begin position="178"/>
        <end position="199"/>
    </location>
</feature>
<sequence>MSFATEIDQRILRDPAAGRQQAAELARMGRDEQQLRHAQRTLTDRREGLRSEDARHVPIDHLDTGAGPVGLIARGEVLVAGEESATERTILASAGFGLVSGLDGLRRYLKPGAPVDDVVAVIGRLTEAESIAAPNYVIVAGHTVKAAAPGEIRAGIVLKSVLTPGEITAGIVMKTAMCAGGPRPTTSEPPARRTDDDRGTGVRVAVLDTTIDPSDVFALHGLLSDVTVDSPPAVDGPDLDTAAGHGAFVAALVRQVAPAAAVQVLPVLAGDGLGTEYALCEALHRLAAAPTPPHLVNLSLSAATAGDAVPVGLPRALDALLARHPETVVVAAAGNNGSDVAPWPAAHRDVVAVAAVDADGEPAAYSNRGEWVDFSAPADGVVSAYPAGSGFAAWTGTSFAAPQVVGALAGKIGDGQTGPEALAALRAESSPRPNVGHVL</sequence>
<dbReference type="AlphaFoldDB" id="A0A545AIQ0"/>
<evidence type="ECO:0000256" key="5">
    <source>
        <dbReference type="PROSITE-ProRule" id="PRU01240"/>
    </source>
</evidence>
<feature type="compositionally biased region" description="Basic and acidic residues" evidence="6">
    <location>
        <begin position="42"/>
        <end position="53"/>
    </location>
</feature>
<dbReference type="PROSITE" id="PS00138">
    <property type="entry name" value="SUBTILASE_SER"/>
    <property type="match status" value="1"/>
</dbReference>
<keyword evidence="3 5" id="KW-0378">Hydrolase</keyword>
<dbReference type="Proteomes" id="UP000317982">
    <property type="component" value="Unassembled WGS sequence"/>
</dbReference>
<keyword evidence="4 5" id="KW-0720">Serine protease</keyword>
<feature type="active site" description="Charge relay system" evidence="5">
    <location>
        <position position="245"/>
    </location>
</feature>
<feature type="domain" description="Peptidase S8/S53" evidence="7">
    <location>
        <begin position="199"/>
        <end position="409"/>
    </location>
</feature>
<evidence type="ECO:0000256" key="1">
    <source>
        <dbReference type="ARBA" id="ARBA00011073"/>
    </source>
</evidence>
<protein>
    <submittedName>
        <fullName evidence="8">S8/S53 family peptidase</fullName>
    </submittedName>
</protein>
<evidence type="ECO:0000256" key="6">
    <source>
        <dbReference type="SAM" id="MobiDB-lite"/>
    </source>
</evidence>
<dbReference type="InterPro" id="IPR000209">
    <property type="entry name" value="Peptidase_S8/S53_dom"/>
</dbReference>
<feature type="active site" description="Charge relay system" evidence="5">
    <location>
        <position position="208"/>
    </location>
</feature>
<dbReference type="OrthoDB" id="5177045at2"/>
<feature type="active site" description="Charge relay system" evidence="5">
    <location>
        <position position="398"/>
    </location>
</feature>